<dbReference type="Proteomes" id="UP000542695">
    <property type="component" value="Unassembled WGS sequence"/>
</dbReference>
<organism evidence="2 3">
    <name type="scientific">Pseudomonas putida</name>
    <name type="common">Arthrobacter siderocapsulatus</name>
    <dbReference type="NCBI Taxonomy" id="303"/>
    <lineage>
        <taxon>Bacteria</taxon>
        <taxon>Pseudomonadati</taxon>
        <taxon>Pseudomonadota</taxon>
        <taxon>Gammaproteobacteria</taxon>
        <taxon>Pseudomonadales</taxon>
        <taxon>Pseudomonadaceae</taxon>
        <taxon>Pseudomonas</taxon>
    </lineage>
</organism>
<dbReference type="AlphaFoldDB" id="A0A7Y8D3Z2"/>
<dbReference type="RefSeq" id="WP_177011045.1">
    <property type="nucleotide sequence ID" value="NZ_JACARV010000080.1"/>
</dbReference>
<keyword evidence="1" id="KW-0472">Membrane</keyword>
<keyword evidence="1" id="KW-1133">Transmembrane helix</keyword>
<comment type="caution">
    <text evidence="2">The sequence shown here is derived from an EMBL/GenBank/DDBJ whole genome shotgun (WGS) entry which is preliminary data.</text>
</comment>
<evidence type="ECO:0000313" key="3">
    <source>
        <dbReference type="Proteomes" id="UP000542695"/>
    </source>
</evidence>
<sequence>MNKFFLMKQVGKGVGSVALAVTACVFAAYVRHAFGGWAFAGSLLMVIPASIPMVLFFNLFADPSVKRSKKVRLMDQEEGHNPFNDMFNHFRRDD</sequence>
<protein>
    <submittedName>
        <fullName evidence="2">Uncharacterized protein</fullName>
    </submittedName>
</protein>
<dbReference type="PROSITE" id="PS51257">
    <property type="entry name" value="PROKAR_LIPOPROTEIN"/>
    <property type="match status" value="1"/>
</dbReference>
<evidence type="ECO:0000313" key="2">
    <source>
        <dbReference type="EMBL" id="NWC83149.1"/>
    </source>
</evidence>
<accession>A0A7Y8D3Z2</accession>
<feature type="transmembrane region" description="Helical" evidence="1">
    <location>
        <begin position="37"/>
        <end position="60"/>
    </location>
</feature>
<name>A0A7Y8D3Z2_PSEPU</name>
<evidence type="ECO:0000256" key="1">
    <source>
        <dbReference type="SAM" id="Phobius"/>
    </source>
</evidence>
<dbReference type="EMBL" id="JACARV010000080">
    <property type="protein sequence ID" value="NWC83149.1"/>
    <property type="molecule type" value="Genomic_DNA"/>
</dbReference>
<gene>
    <name evidence="2" type="ORF">HX798_23080</name>
</gene>
<keyword evidence="1" id="KW-0812">Transmembrane</keyword>
<reference evidence="2 3" key="1">
    <citation type="submission" date="2020-04" db="EMBL/GenBank/DDBJ databases">
        <title>Molecular characterization of pseudomonads from Agaricus bisporus reveal novel blotch 2 pathogens in Western Europe.</title>
        <authorList>
            <person name="Taparia T."/>
            <person name="Krijger M."/>
            <person name="Haynes E."/>
            <person name="Elpinstone J.G."/>
            <person name="Noble R."/>
            <person name="Van Der Wolf J."/>
        </authorList>
    </citation>
    <scope>NUCLEOTIDE SEQUENCE [LARGE SCALE GENOMIC DNA]</scope>
    <source>
        <strain evidence="2 3">P7765</strain>
    </source>
</reference>
<proteinExistence type="predicted"/>